<dbReference type="InterPro" id="IPR013656">
    <property type="entry name" value="PAS_4"/>
</dbReference>
<dbReference type="InterPro" id="IPR031621">
    <property type="entry name" value="HisKA_7TM"/>
</dbReference>
<keyword evidence="1" id="KW-0812">Transmembrane</keyword>
<name>A0A089LWW9_9BACL</name>
<dbReference type="GO" id="GO:1902201">
    <property type="term" value="P:negative regulation of bacterial-type flagellum-dependent cell motility"/>
    <property type="evidence" value="ECO:0007669"/>
    <property type="project" value="TreeGrafter"/>
</dbReference>
<dbReference type="PANTHER" id="PTHR45138">
    <property type="entry name" value="REGULATORY COMPONENTS OF SENSORY TRANSDUCTION SYSTEM"/>
    <property type="match status" value="1"/>
</dbReference>
<dbReference type="InterPro" id="IPR050469">
    <property type="entry name" value="Diguanylate_Cyclase"/>
</dbReference>
<dbReference type="Gene3D" id="3.30.70.270">
    <property type="match status" value="1"/>
</dbReference>
<dbReference type="Pfam" id="PF08448">
    <property type="entry name" value="PAS_4"/>
    <property type="match status" value="1"/>
</dbReference>
<dbReference type="EMBL" id="CP009286">
    <property type="protein sequence ID" value="AIQ66016.1"/>
    <property type="molecule type" value="Genomic_DNA"/>
</dbReference>
<feature type="transmembrane region" description="Helical" evidence="1">
    <location>
        <begin position="142"/>
        <end position="168"/>
    </location>
</feature>
<dbReference type="HOGENOM" id="CLU_025182_2_0_9"/>
<dbReference type="STRING" id="169760.PSTEL_25760"/>
<evidence type="ECO:0000313" key="4">
    <source>
        <dbReference type="EMBL" id="AIQ66016.1"/>
    </source>
</evidence>
<dbReference type="SUPFAM" id="SSF55785">
    <property type="entry name" value="PYP-like sensor domain (PAS domain)"/>
    <property type="match status" value="1"/>
</dbReference>
<evidence type="ECO:0000259" key="2">
    <source>
        <dbReference type="PROSITE" id="PS50113"/>
    </source>
</evidence>
<dbReference type="PROSITE" id="PS50887">
    <property type="entry name" value="GGDEF"/>
    <property type="match status" value="1"/>
</dbReference>
<dbReference type="GO" id="GO:0043709">
    <property type="term" value="P:cell adhesion involved in single-species biofilm formation"/>
    <property type="evidence" value="ECO:0007669"/>
    <property type="project" value="TreeGrafter"/>
</dbReference>
<protein>
    <recommendedName>
        <fullName evidence="6">GGDEF domain-containing protein</fullName>
    </recommendedName>
</protein>
<dbReference type="NCBIfam" id="TIGR00229">
    <property type="entry name" value="sensory_box"/>
    <property type="match status" value="1"/>
</dbReference>
<reference evidence="4 5" key="1">
    <citation type="submission" date="2014-08" db="EMBL/GenBank/DDBJ databases">
        <title>Comparative genomics of the Paenibacillus odorifer group.</title>
        <authorList>
            <person name="den Bakker H.C."/>
            <person name="Tsai Y.-C."/>
            <person name="Martin N."/>
            <person name="Korlach J."/>
            <person name="Wiedmann M."/>
        </authorList>
    </citation>
    <scope>NUCLEOTIDE SEQUENCE [LARGE SCALE GENOMIC DNA]</scope>
    <source>
        <strain evidence="4 5">DSM 14472</strain>
    </source>
</reference>
<evidence type="ECO:0008006" key="6">
    <source>
        <dbReference type="Google" id="ProtNLM"/>
    </source>
</evidence>
<dbReference type="Proteomes" id="UP000029507">
    <property type="component" value="Chromosome"/>
</dbReference>
<dbReference type="InterPro" id="IPR000700">
    <property type="entry name" value="PAS-assoc_C"/>
</dbReference>
<feature type="transmembrane region" description="Helical" evidence="1">
    <location>
        <begin position="212"/>
        <end position="236"/>
    </location>
</feature>
<dbReference type="GO" id="GO:0052621">
    <property type="term" value="F:diguanylate cyclase activity"/>
    <property type="evidence" value="ECO:0007669"/>
    <property type="project" value="TreeGrafter"/>
</dbReference>
<dbReference type="InterPro" id="IPR029787">
    <property type="entry name" value="Nucleotide_cyclase"/>
</dbReference>
<feature type="transmembrane region" description="Helical" evidence="1">
    <location>
        <begin position="6"/>
        <end position="28"/>
    </location>
</feature>
<evidence type="ECO:0000256" key="1">
    <source>
        <dbReference type="SAM" id="Phobius"/>
    </source>
</evidence>
<dbReference type="InterPro" id="IPR043128">
    <property type="entry name" value="Rev_trsase/Diguanyl_cyclase"/>
</dbReference>
<dbReference type="FunFam" id="3.30.70.270:FF:000001">
    <property type="entry name" value="Diguanylate cyclase domain protein"/>
    <property type="match status" value="1"/>
</dbReference>
<dbReference type="Gene3D" id="3.30.450.20">
    <property type="entry name" value="PAS domain"/>
    <property type="match status" value="1"/>
</dbReference>
<evidence type="ECO:0000259" key="3">
    <source>
        <dbReference type="PROSITE" id="PS50887"/>
    </source>
</evidence>
<evidence type="ECO:0000313" key="5">
    <source>
        <dbReference type="Proteomes" id="UP000029507"/>
    </source>
</evidence>
<dbReference type="InterPro" id="IPR000160">
    <property type="entry name" value="GGDEF_dom"/>
</dbReference>
<dbReference type="SUPFAM" id="SSF55073">
    <property type="entry name" value="Nucleotide cyclase"/>
    <property type="match status" value="1"/>
</dbReference>
<keyword evidence="1" id="KW-0472">Membrane</keyword>
<keyword evidence="1" id="KW-1133">Transmembrane helix</keyword>
<feature type="transmembrane region" description="Helical" evidence="1">
    <location>
        <begin position="74"/>
        <end position="91"/>
    </location>
</feature>
<dbReference type="PANTHER" id="PTHR45138:SF9">
    <property type="entry name" value="DIGUANYLATE CYCLASE DGCM-RELATED"/>
    <property type="match status" value="1"/>
</dbReference>
<accession>A0A089LWW9</accession>
<dbReference type="SMART" id="SM00267">
    <property type="entry name" value="GGDEF"/>
    <property type="match status" value="1"/>
</dbReference>
<dbReference type="InterPro" id="IPR000014">
    <property type="entry name" value="PAS"/>
</dbReference>
<feature type="transmembrane region" description="Helical" evidence="1">
    <location>
        <begin position="180"/>
        <end position="200"/>
    </location>
</feature>
<keyword evidence="5" id="KW-1185">Reference proteome</keyword>
<dbReference type="InterPro" id="IPR035965">
    <property type="entry name" value="PAS-like_dom_sf"/>
</dbReference>
<dbReference type="NCBIfam" id="TIGR00254">
    <property type="entry name" value="GGDEF"/>
    <property type="match status" value="1"/>
</dbReference>
<dbReference type="GO" id="GO:0005886">
    <property type="term" value="C:plasma membrane"/>
    <property type="evidence" value="ECO:0007669"/>
    <property type="project" value="TreeGrafter"/>
</dbReference>
<proteinExistence type="predicted"/>
<dbReference type="AlphaFoldDB" id="A0A089LWW9"/>
<gene>
    <name evidence="4" type="ORF">PSTEL_25760</name>
</gene>
<feature type="transmembrane region" description="Helical" evidence="1">
    <location>
        <begin position="103"/>
        <end position="122"/>
    </location>
</feature>
<feature type="domain" description="PAC" evidence="2">
    <location>
        <begin position="303"/>
        <end position="356"/>
    </location>
</feature>
<dbReference type="PROSITE" id="PS50113">
    <property type="entry name" value="PAC"/>
    <property type="match status" value="1"/>
</dbReference>
<sequence>MGTFISTYIVIVAISGVLSALLALFAYFKDTDFSGIKAFIVSSCASAIYTFAFAFELSSGSLSQISLWTKVEYIGMPFIAPSSLLMVLHFVGMDRLITKSRLIWLYSIPCMTTALVWTNDYHHLFYRSIYLRTDSPAPLADIVMGPAYIVHGSFTFGCLLAGTVVMLYQWNRMKQVYRRQLVTLLLGLLLPTLGAFLYLIGLSPYNMDPVPIIMSITSTLYIWAILSRGMLTAAPIARGSLFESMRDGVLVMDRSDRLIDYNPAAAGMIRGLDASYIGHPLIRLFLTAGKDAVAYVMEADPLVQEERELEWEKGDDICYYEIRSSPVRKRGGQIAGRMIMLIDVTERKRMQDKLRQLATTDSLTGICNRLHFMERSARELERRDTEGGNLSLALFDVDHFKSINDRYGHSCGDMALRHITEVCQGLLRQGDIFGRYGGEEFVLCLPDTPLEEAAKLADVLRAAVEVEGLRLPQGWISVTVSFGVVFAEPGKPLEELLKEADHALYASKRSGRNTVHLAVEHGLVRFP</sequence>
<feature type="domain" description="GGDEF" evidence="3">
    <location>
        <begin position="388"/>
        <end position="520"/>
    </location>
</feature>
<organism evidence="4 5">
    <name type="scientific">Paenibacillus stellifer</name>
    <dbReference type="NCBI Taxonomy" id="169760"/>
    <lineage>
        <taxon>Bacteria</taxon>
        <taxon>Bacillati</taxon>
        <taxon>Bacillota</taxon>
        <taxon>Bacilli</taxon>
        <taxon>Bacillales</taxon>
        <taxon>Paenibacillaceae</taxon>
        <taxon>Paenibacillus</taxon>
    </lineage>
</organism>
<dbReference type="CDD" id="cd01949">
    <property type="entry name" value="GGDEF"/>
    <property type="match status" value="1"/>
</dbReference>
<dbReference type="Pfam" id="PF00990">
    <property type="entry name" value="GGDEF"/>
    <property type="match status" value="1"/>
</dbReference>
<dbReference type="Pfam" id="PF16927">
    <property type="entry name" value="HisKA_7TM"/>
    <property type="match status" value="1"/>
</dbReference>
<dbReference type="KEGG" id="pste:PSTEL_25760"/>
<feature type="transmembrane region" description="Helical" evidence="1">
    <location>
        <begin position="35"/>
        <end position="54"/>
    </location>
</feature>